<keyword evidence="2" id="KW-0812">Transmembrane</keyword>
<feature type="transmembrane region" description="Helical" evidence="2">
    <location>
        <begin position="710"/>
        <end position="732"/>
    </location>
</feature>
<gene>
    <name evidence="3" type="ORF">F7Q91_03415</name>
</gene>
<dbReference type="RefSeq" id="WP_137406552.1">
    <property type="nucleotide sequence ID" value="NZ_AP025467.1"/>
</dbReference>
<evidence type="ECO:0000313" key="3">
    <source>
        <dbReference type="EMBL" id="KAB0482471.1"/>
    </source>
</evidence>
<keyword evidence="2" id="KW-1133">Transmembrane helix</keyword>
<evidence type="ECO:0000313" key="4">
    <source>
        <dbReference type="Proteomes" id="UP000423756"/>
    </source>
</evidence>
<feature type="region of interest" description="Disordered" evidence="1">
    <location>
        <begin position="815"/>
        <end position="847"/>
    </location>
</feature>
<reference evidence="3 4" key="1">
    <citation type="submission" date="2019-09" db="EMBL/GenBank/DDBJ databases">
        <title>Draft genome sequences of 48 bacterial type strains from the CCUG.</title>
        <authorList>
            <person name="Tunovic T."/>
            <person name="Pineiro-Iglesias B."/>
            <person name="Unosson C."/>
            <person name="Inganas E."/>
            <person name="Ohlen M."/>
            <person name="Cardew S."/>
            <person name="Jensie-Markopoulos S."/>
            <person name="Salva-Serra F."/>
            <person name="Jaen-Luchoro D."/>
            <person name="Karlsson R."/>
            <person name="Svensson-Stadler L."/>
            <person name="Chun J."/>
            <person name="Moore E."/>
        </authorList>
    </citation>
    <scope>NUCLEOTIDE SEQUENCE [LARGE SCALE GENOMIC DNA]</scope>
    <source>
        <strain evidence="3 4">CCUG 48643</strain>
    </source>
</reference>
<dbReference type="GeneID" id="77344706"/>
<keyword evidence="2" id="KW-0472">Membrane</keyword>
<feature type="transmembrane region" description="Helical" evidence="2">
    <location>
        <begin position="653"/>
        <end position="679"/>
    </location>
</feature>
<name>A0A7V7TIF3_9VIBR</name>
<feature type="transmembrane region" description="Helical" evidence="2">
    <location>
        <begin position="744"/>
        <end position="766"/>
    </location>
</feature>
<organism evidence="3 4">
    <name type="scientific">Vibrio chagasii</name>
    <dbReference type="NCBI Taxonomy" id="170679"/>
    <lineage>
        <taxon>Bacteria</taxon>
        <taxon>Pseudomonadati</taxon>
        <taxon>Pseudomonadota</taxon>
        <taxon>Gammaproteobacteria</taxon>
        <taxon>Vibrionales</taxon>
        <taxon>Vibrionaceae</taxon>
        <taxon>Vibrio</taxon>
    </lineage>
</organism>
<dbReference type="NCBIfam" id="TIGR04346">
    <property type="entry name" value="DotA_TraY"/>
    <property type="match status" value="1"/>
</dbReference>
<accession>A0A7V7TIF3</accession>
<dbReference type="Proteomes" id="UP000423756">
    <property type="component" value="Unassembled WGS sequence"/>
</dbReference>
<feature type="compositionally biased region" description="Basic and acidic residues" evidence="1">
    <location>
        <begin position="828"/>
        <end position="839"/>
    </location>
</feature>
<dbReference type="AlphaFoldDB" id="A0A7V7TIF3"/>
<evidence type="ECO:0000256" key="2">
    <source>
        <dbReference type="SAM" id="Phobius"/>
    </source>
</evidence>
<feature type="transmembrane region" description="Helical" evidence="2">
    <location>
        <begin position="685"/>
        <end position="703"/>
    </location>
</feature>
<evidence type="ECO:0000256" key="1">
    <source>
        <dbReference type="SAM" id="MobiDB-lite"/>
    </source>
</evidence>
<proteinExistence type="predicted"/>
<protein>
    <submittedName>
        <fullName evidence="3">DotA/TraY family protein</fullName>
    </submittedName>
</protein>
<comment type="caution">
    <text evidence="3">The sequence shown here is derived from an EMBL/GenBank/DDBJ whole genome shotgun (WGS) entry which is preliminary data.</text>
</comment>
<dbReference type="InterPro" id="IPR027628">
    <property type="entry name" value="DotA_TraY"/>
</dbReference>
<feature type="transmembrane region" description="Helical" evidence="2">
    <location>
        <begin position="627"/>
        <end position="646"/>
    </location>
</feature>
<dbReference type="EMBL" id="VZPX01000004">
    <property type="protein sequence ID" value="KAB0482471.1"/>
    <property type="molecule type" value="Genomic_DNA"/>
</dbReference>
<sequence>MSCINFTLTCIEKHVEQGATTDFLTMLFGGWVQTFYGDTSVAPSMSPVMVMIGGLNFLALLYGTINVTYNSAHIMMNAASTGHIFGKMSPYVPLRIAIALGSLAPMVTTASGGSFVSVGQVTGMYVIVHGAGAADLFWRAGVNQYISLTNSSQTKPLAKDVFNAGETLTSMLLCNEYFGERKPSEKFSVITQKASGAELRFSSPTLPTISSIRGFYVAHTPSNPDELVADHMSSNTVTRVTLQFSKGVCGSIDLPMVPRSTNSSMPVDKAAYYANYYGIDAILRYIADIQTQVANLKETIDRADISKYVSAYAKFNVDHYYRYITTQLQHKEIAKKIYQSHINLSYCHSRVVKRAFAGEFNRGWEGQERNYCSSASGSVGIPINVDNNLLNQLTKGGWLKAASSISRMNGMMQIANSQAEFSINNLISFRLPSRTEFCEDTSWWTTFSLGERDLDDEIDEAEECRSFFASEQTPPFLWSLLRSLALSGEIGSDWATAQKSSDWQSMLTLSERQANSSSPVSSNGPGIIRVSSSILAATLELGNHTHNIASGLSNPSSLGIDYDTALYDISGETNALTMLATLGEGLKVIYWIVLTAMSGAQQVSDSMASSTVTGFLGTPVKVLANTLFPLVIASISGAFILANVLPMLPVITFIFIVTAFFLICAEALGGIALGSALLASAAGEGLMAIHGLRMAALYGAIFLRPSLHTIGLMLGFALCNVSYAIFNVLWWSSIGNNANTSWDIMDMVMITGGFPMVMFGLMVYCLKAPNLYANNLMTWVATEAVGQFGDGHEYIDSTKTTMGKMQGAFDTAVAGAGRNSAAQPSPPEPKKPSDDKVTKTDPPPKST</sequence>